<dbReference type="CDD" id="cd00084">
    <property type="entry name" value="HMG-box_SF"/>
    <property type="match status" value="1"/>
</dbReference>
<gene>
    <name evidence="6" type="ORF">PSAL00342_LOCUS7538</name>
</gene>
<dbReference type="InterPro" id="IPR009071">
    <property type="entry name" value="HMG_box_dom"/>
</dbReference>
<dbReference type="Pfam" id="PF09011">
    <property type="entry name" value="HMG_box_2"/>
    <property type="match status" value="1"/>
</dbReference>
<evidence type="ECO:0000256" key="3">
    <source>
        <dbReference type="PROSITE-ProRule" id="PRU00267"/>
    </source>
</evidence>
<feature type="DNA-binding region" description="HMG box" evidence="3">
    <location>
        <begin position="3"/>
        <end position="67"/>
    </location>
</feature>
<dbReference type="SUPFAM" id="SSF47095">
    <property type="entry name" value="HMG-box"/>
    <property type="match status" value="1"/>
</dbReference>
<dbReference type="InterPro" id="IPR009072">
    <property type="entry name" value="Histone-fold"/>
</dbReference>
<protein>
    <recommendedName>
        <fullName evidence="5">HMG box domain-containing protein</fullName>
    </recommendedName>
</protein>
<evidence type="ECO:0000259" key="5">
    <source>
        <dbReference type="PROSITE" id="PS50118"/>
    </source>
</evidence>
<sequence length="212" mass="23789">MGKRGKRSAYFVFSEIERKRTKDELVAGGAEKVSVADVAKALGEKWRNKSEEEKRKYADMAEKEAAEAAEKVDVDGEEDEGNNLGMKEKSALTIPLSMVRKIILLDPDVKKVSKEAVETIAIATEAFLEFLALESGKVATSLNRKAIRFEDLHAAARKFPPLEFVDEHLSLVDEEAKKLHKREKEVPHENPPSKSVVSDTPSTRRITDFFNF</sequence>
<dbReference type="AlphaFoldDB" id="A0A7S3UGL9"/>
<dbReference type="CDD" id="cd22929">
    <property type="entry name" value="HFD_POLE4-like"/>
    <property type="match status" value="1"/>
</dbReference>
<reference evidence="6" key="1">
    <citation type="submission" date="2021-01" db="EMBL/GenBank/DDBJ databases">
        <authorList>
            <person name="Corre E."/>
            <person name="Pelletier E."/>
            <person name="Niang G."/>
            <person name="Scheremetjew M."/>
            <person name="Finn R."/>
            <person name="Kale V."/>
            <person name="Holt S."/>
            <person name="Cochrane G."/>
            <person name="Meng A."/>
            <person name="Brown T."/>
            <person name="Cohen L."/>
        </authorList>
    </citation>
    <scope>NUCLEOTIDE SEQUENCE</scope>
    <source>
        <strain evidence="6">CCMP1897</strain>
    </source>
</reference>
<keyword evidence="2 3" id="KW-0539">Nucleus</keyword>
<dbReference type="SUPFAM" id="SSF47113">
    <property type="entry name" value="Histone-fold"/>
    <property type="match status" value="1"/>
</dbReference>
<keyword evidence="3" id="KW-0238">DNA-binding</keyword>
<feature type="compositionally biased region" description="Polar residues" evidence="4">
    <location>
        <begin position="192"/>
        <end position="202"/>
    </location>
</feature>
<proteinExistence type="predicted"/>
<organism evidence="6">
    <name type="scientific">Picocystis salinarum</name>
    <dbReference type="NCBI Taxonomy" id="88271"/>
    <lineage>
        <taxon>Eukaryota</taxon>
        <taxon>Viridiplantae</taxon>
        <taxon>Chlorophyta</taxon>
        <taxon>Picocystophyceae</taxon>
        <taxon>Picocystales</taxon>
        <taxon>Picocystaceae</taxon>
        <taxon>Picocystis</taxon>
    </lineage>
</organism>
<feature type="region of interest" description="Disordered" evidence="4">
    <location>
        <begin position="178"/>
        <end position="202"/>
    </location>
</feature>
<dbReference type="EMBL" id="HBIS01009189">
    <property type="protein sequence ID" value="CAE0613639.1"/>
    <property type="molecule type" value="Transcribed_RNA"/>
</dbReference>
<dbReference type="GO" id="GO:0006355">
    <property type="term" value="P:regulation of DNA-templated transcription"/>
    <property type="evidence" value="ECO:0007669"/>
    <property type="project" value="TreeGrafter"/>
</dbReference>
<feature type="domain" description="HMG box" evidence="5">
    <location>
        <begin position="3"/>
        <end position="67"/>
    </location>
</feature>
<dbReference type="SMART" id="SM00398">
    <property type="entry name" value="HMG"/>
    <property type="match status" value="1"/>
</dbReference>
<comment type="subcellular location">
    <subcellularLocation>
        <location evidence="1">Nucleus</location>
    </subcellularLocation>
</comment>
<dbReference type="InterPro" id="IPR003958">
    <property type="entry name" value="CBFA_NFYB_domain"/>
</dbReference>
<dbReference type="InterPro" id="IPR050568">
    <property type="entry name" value="Transcr_DNA_Rep_Reg"/>
</dbReference>
<name>A0A7S3UGL9_9CHLO</name>
<dbReference type="PROSITE" id="PS50118">
    <property type="entry name" value="HMG_BOX_2"/>
    <property type="match status" value="1"/>
</dbReference>
<dbReference type="GO" id="GO:0000976">
    <property type="term" value="F:transcription cis-regulatory region binding"/>
    <property type="evidence" value="ECO:0007669"/>
    <property type="project" value="TreeGrafter"/>
</dbReference>
<accession>A0A7S3UGL9</accession>
<dbReference type="Gene3D" id="1.10.30.10">
    <property type="entry name" value="High mobility group box domain"/>
    <property type="match status" value="1"/>
</dbReference>
<evidence type="ECO:0000256" key="2">
    <source>
        <dbReference type="ARBA" id="ARBA00023242"/>
    </source>
</evidence>
<dbReference type="Pfam" id="PF00808">
    <property type="entry name" value="CBFD_NFYB_HMF"/>
    <property type="match status" value="1"/>
</dbReference>
<dbReference type="Gene3D" id="1.10.20.10">
    <property type="entry name" value="Histone, subunit A"/>
    <property type="match status" value="1"/>
</dbReference>
<dbReference type="PANTHER" id="PTHR10252:SF54">
    <property type="entry name" value="CHROMATIN ACCESSIBILITY COMPLEX PROTEIN 1"/>
    <property type="match status" value="1"/>
</dbReference>
<dbReference type="GO" id="GO:0005634">
    <property type="term" value="C:nucleus"/>
    <property type="evidence" value="ECO:0007669"/>
    <property type="project" value="UniProtKB-SubCell"/>
</dbReference>
<dbReference type="PANTHER" id="PTHR10252">
    <property type="entry name" value="HISTONE-LIKE TRANSCRIPTION FACTOR CCAAT-RELATED"/>
    <property type="match status" value="1"/>
</dbReference>
<feature type="compositionally biased region" description="Basic and acidic residues" evidence="4">
    <location>
        <begin position="178"/>
        <end position="188"/>
    </location>
</feature>
<dbReference type="InterPro" id="IPR036910">
    <property type="entry name" value="HMG_box_dom_sf"/>
</dbReference>
<evidence type="ECO:0000313" key="6">
    <source>
        <dbReference type="EMBL" id="CAE0613639.1"/>
    </source>
</evidence>
<evidence type="ECO:0000256" key="4">
    <source>
        <dbReference type="SAM" id="MobiDB-lite"/>
    </source>
</evidence>
<dbReference type="GO" id="GO:0046982">
    <property type="term" value="F:protein heterodimerization activity"/>
    <property type="evidence" value="ECO:0007669"/>
    <property type="project" value="InterPro"/>
</dbReference>
<evidence type="ECO:0000256" key="1">
    <source>
        <dbReference type="ARBA" id="ARBA00004123"/>
    </source>
</evidence>